<dbReference type="EMBL" id="JAKXMK010000050">
    <property type="protein sequence ID" value="MCH6171808.1"/>
    <property type="molecule type" value="Genomic_DNA"/>
</dbReference>
<keyword evidence="6" id="KW-1185">Reference proteome</keyword>
<evidence type="ECO:0000259" key="4">
    <source>
        <dbReference type="Pfam" id="PF00135"/>
    </source>
</evidence>
<evidence type="ECO:0000313" key="5">
    <source>
        <dbReference type="EMBL" id="MCH6171808.1"/>
    </source>
</evidence>
<keyword evidence="2 3" id="KW-0378">Hydrolase</keyword>
<comment type="caution">
    <text evidence="5">The sequence shown here is derived from an EMBL/GenBank/DDBJ whole genome shotgun (WGS) entry which is preliminary data.</text>
</comment>
<evidence type="ECO:0000256" key="1">
    <source>
        <dbReference type="ARBA" id="ARBA00005964"/>
    </source>
</evidence>
<dbReference type="InterPro" id="IPR002018">
    <property type="entry name" value="CarbesteraseB"/>
</dbReference>
<dbReference type="RefSeq" id="WP_241042615.1">
    <property type="nucleotide sequence ID" value="NZ_BAAAJF010000012.1"/>
</dbReference>
<reference evidence="5 6" key="1">
    <citation type="submission" date="2022-03" db="EMBL/GenBank/DDBJ databases">
        <title>Pseudonocardia alaer sp. nov., a novel actinomycete isolated from reed forest soil.</title>
        <authorList>
            <person name="Wang L."/>
        </authorList>
    </citation>
    <scope>NUCLEOTIDE SEQUENCE [LARGE SCALE GENOMIC DNA]</scope>
    <source>
        <strain evidence="5 6">Y-16303</strain>
    </source>
</reference>
<name>A0ABS9TTT3_9PSEU</name>
<dbReference type="InterPro" id="IPR029058">
    <property type="entry name" value="AB_hydrolase_fold"/>
</dbReference>
<protein>
    <recommendedName>
        <fullName evidence="3">Carboxylic ester hydrolase</fullName>
        <ecNumber evidence="3">3.1.1.-</ecNumber>
    </recommendedName>
</protein>
<organism evidence="5 6">
    <name type="scientific">Pseudonocardia alaniniphila</name>
    <dbReference type="NCBI Taxonomy" id="75291"/>
    <lineage>
        <taxon>Bacteria</taxon>
        <taxon>Bacillati</taxon>
        <taxon>Actinomycetota</taxon>
        <taxon>Actinomycetes</taxon>
        <taxon>Pseudonocardiales</taxon>
        <taxon>Pseudonocardiaceae</taxon>
        <taxon>Pseudonocardia</taxon>
    </lineage>
</organism>
<dbReference type="Gene3D" id="3.40.50.1820">
    <property type="entry name" value="alpha/beta hydrolase"/>
    <property type="match status" value="1"/>
</dbReference>
<dbReference type="PANTHER" id="PTHR11559">
    <property type="entry name" value="CARBOXYLESTERASE"/>
    <property type="match status" value="1"/>
</dbReference>
<comment type="similarity">
    <text evidence="1 3">Belongs to the type-B carboxylesterase/lipase family.</text>
</comment>
<dbReference type="InterPro" id="IPR019826">
    <property type="entry name" value="Carboxylesterase_B_AS"/>
</dbReference>
<proteinExistence type="inferred from homology"/>
<dbReference type="InterPro" id="IPR050309">
    <property type="entry name" value="Type-B_Carboxylest/Lipase"/>
</dbReference>
<dbReference type="Proteomes" id="UP001299970">
    <property type="component" value="Unassembled WGS sequence"/>
</dbReference>
<dbReference type="SUPFAM" id="SSF53474">
    <property type="entry name" value="alpha/beta-Hydrolases"/>
    <property type="match status" value="1"/>
</dbReference>
<dbReference type="PROSITE" id="PS00122">
    <property type="entry name" value="CARBOXYLESTERASE_B_1"/>
    <property type="match status" value="1"/>
</dbReference>
<evidence type="ECO:0000256" key="3">
    <source>
        <dbReference type="RuleBase" id="RU361235"/>
    </source>
</evidence>
<dbReference type="EC" id="3.1.1.-" evidence="3"/>
<accession>A0ABS9TTT3</accession>
<gene>
    <name evidence="5" type="ORF">MMF94_39500</name>
</gene>
<sequence length="485" mass="51773">MTTRVRTSAGAVRGSWEDGVAVYRGVPFAAPPVGRNRFAAPRPVVPWDGVRDATRFGAPPPQPDRPTEGVDWLNLAVWTPDPGRTGLPVLVWISGGTYLNCNSANPHLAGATPARDGAVVASAHYRTGAEGFARLDGAPDNRGLLDQIAALRWVQDNIAAFGGDPGNVTVFGQSAGAGSIAALLVMPEAAGLFRRAILQSLPGTFFAPDLAADVATEVSAELGRSPRAEELEAVAPDDLVAAARSVTDRLPQRVGRWGPVAYTPTPFSPVVDGEVLPASPWAALSDGAARDVDLLVGHTRDEFSLLAAELGTAPVDDAEVDTLLNVLTPTPGVQRYRAAHPFASPIELRDTAMSDWLWRMPALHLAEAARAGGARVWLYELCWGFNSLGASHGLDTLLVFGTAEIETGLTEAGSDAVAQSRGLSNLMRAEHLSFAATGNPGWARYTPHERNTRVYDTRSTITRYPEERSRRIWRDRRFGALGLTT</sequence>
<evidence type="ECO:0000313" key="6">
    <source>
        <dbReference type="Proteomes" id="UP001299970"/>
    </source>
</evidence>
<evidence type="ECO:0000256" key="2">
    <source>
        <dbReference type="ARBA" id="ARBA00022801"/>
    </source>
</evidence>
<dbReference type="Pfam" id="PF00135">
    <property type="entry name" value="COesterase"/>
    <property type="match status" value="1"/>
</dbReference>
<feature type="domain" description="Carboxylesterase type B" evidence="4">
    <location>
        <begin position="3"/>
        <end position="445"/>
    </location>
</feature>